<gene>
    <name evidence="11" type="ORF">CYMTET_23356</name>
</gene>
<dbReference type="Gene3D" id="3.40.850.10">
    <property type="entry name" value="Kinesin motor domain"/>
    <property type="match status" value="1"/>
</dbReference>
<dbReference type="AlphaFoldDB" id="A0AAE0FY44"/>
<sequence>MHPSHVSSLLKLPTPSRSLNGSLKPLTDRKLSQTKEDPRPISTEATEVDASLRVALRCRPFTLDELHHNGRVRQLQVDSAQRCVSILPEQDSRSQKSKDFTFDWVYDEKSKQSDVYEDIGAPAVESAFNWFNSTIFAYGQTGSGKTHSMLGDATDGIDGVQRGLIPRVVEAVFDRVAAARNAEPDDSTLVDGVTSELVVKCSYIEIYQEVLVDLLVDAKRLPSMGTERLKIRNDPNLGVYVQNATETEVESAEEVMALMRHGSVRRRVGAHSLNERSSRSHAIFTLKLFQVYNADGRRIPKRVAKINLVDLAGSERQKETHAEGVRLQESAAINKSLHTLQRVLRGLVSRHSVESMWLRVSAPACSKKAEGTADVAAAVPEADHAAQAVVPFRESKLTRLLDESLGGGGAFCCMLACLSPAVAFLPQSLSTLRYASGARTIRNMVRRNADITEAAVLRGEVAALQAQLSRAKGGQAEAAYQKKIAGLMCIIDQASKEQRERLAVAEQERTAAAAQLPLPARAALALRFAGNPEAAAELQALQAELTRAEAGYHQQRRLVMSMEEALRGELDAQVGSSEAPAGDPDQRSLERIHVRLRTVQAESCALGEMKKGIREMYERMTALAEQETERLQRSSSGSAAAAREPGEGGGEDEGAAEGVAGSAAEDSGEEEEDLLDAVDRVEAEGEVRSPEEAAAKLLGEVREYCSVGLERIHSSEAHQGQGGDAEGAEGGRKGIPMALLMAFVDGLPDSDGAEGEDGKAAGGGVGGAGMELSASMRSARLAWGDTRAIDCAGYALDRISVALEYCQRCKAVELQALLGEQQALRAAAFRLEAALETRDAELQEATAGAEEAHDSLDQAHQDLHAMQQHLVRVVEEAKIREAAVKLEGEQACKCRMAEAAEQQQQQMAEVLQHQEARMKALQQQERERERVTWQLEADNSKHQQALVIARLQRELEQERTLRELADKEVGEWKERWEAARGDMKEAVNQSAVRSEQAGEDQASLRAQIQALTAELATSTSSHQGAINQLAELQTQHAALRAEHEQTGVAATGLQKRVDALMHDIAAYEESVAAEKLRWRTAEEERAAAEREAARAAGQLLETRQAADEVRQGRVQHDAELAAAQMRLESLSAQEVENQNQLAKIREELAYVKGLKMAEERERERLSEKVERAETLIEEKEEKCRETLASLHLERDEAARLKEKLEKALEKPEEKKSKACVIM</sequence>
<dbReference type="PROSITE" id="PS50067">
    <property type="entry name" value="KINESIN_MOTOR_2"/>
    <property type="match status" value="1"/>
</dbReference>
<evidence type="ECO:0000256" key="4">
    <source>
        <dbReference type="ARBA" id="ARBA00022840"/>
    </source>
</evidence>
<evidence type="ECO:0000256" key="7">
    <source>
        <dbReference type="PROSITE-ProRule" id="PRU00283"/>
    </source>
</evidence>
<feature type="compositionally biased region" description="Basic and acidic residues" evidence="9">
    <location>
        <begin position="26"/>
        <end position="39"/>
    </location>
</feature>
<keyword evidence="4 7" id="KW-0067">ATP-binding</keyword>
<feature type="domain" description="Kinesin motor" evidence="10">
    <location>
        <begin position="51"/>
        <end position="441"/>
    </location>
</feature>
<dbReference type="GO" id="GO:0005875">
    <property type="term" value="C:microtubule associated complex"/>
    <property type="evidence" value="ECO:0007669"/>
    <property type="project" value="TreeGrafter"/>
</dbReference>
<feature type="coiled-coil region" evidence="8">
    <location>
        <begin position="1071"/>
        <end position="1214"/>
    </location>
</feature>
<dbReference type="SUPFAM" id="SSF52540">
    <property type="entry name" value="P-loop containing nucleoside triphosphate hydrolases"/>
    <property type="match status" value="1"/>
</dbReference>
<evidence type="ECO:0000256" key="5">
    <source>
        <dbReference type="ARBA" id="ARBA00023054"/>
    </source>
</evidence>
<feature type="region of interest" description="Disordered" evidence="9">
    <location>
        <begin position="1"/>
        <end position="45"/>
    </location>
</feature>
<dbReference type="GO" id="GO:0051231">
    <property type="term" value="P:spindle elongation"/>
    <property type="evidence" value="ECO:0007669"/>
    <property type="project" value="TreeGrafter"/>
</dbReference>
<dbReference type="InterPro" id="IPR027640">
    <property type="entry name" value="Kinesin-like_fam"/>
</dbReference>
<evidence type="ECO:0000256" key="3">
    <source>
        <dbReference type="ARBA" id="ARBA00022741"/>
    </source>
</evidence>
<dbReference type="PROSITE" id="PS00411">
    <property type="entry name" value="KINESIN_MOTOR_1"/>
    <property type="match status" value="1"/>
</dbReference>
<feature type="coiled-coil region" evidence="8">
    <location>
        <begin position="994"/>
        <end position="1042"/>
    </location>
</feature>
<evidence type="ECO:0000256" key="6">
    <source>
        <dbReference type="ARBA" id="ARBA00023175"/>
    </source>
</evidence>
<dbReference type="GO" id="GO:0005737">
    <property type="term" value="C:cytoplasm"/>
    <property type="evidence" value="ECO:0007669"/>
    <property type="project" value="UniProtKB-SubCell"/>
</dbReference>
<dbReference type="InterPro" id="IPR036961">
    <property type="entry name" value="Kinesin_motor_dom_sf"/>
</dbReference>
<evidence type="ECO:0000313" key="12">
    <source>
        <dbReference type="Proteomes" id="UP001190700"/>
    </source>
</evidence>
<evidence type="ECO:0000259" key="10">
    <source>
        <dbReference type="PROSITE" id="PS50067"/>
    </source>
</evidence>
<proteinExistence type="inferred from homology"/>
<keyword evidence="5 8" id="KW-0175">Coiled coil</keyword>
<comment type="subcellular location">
    <subcellularLocation>
        <location evidence="1">Cytoplasm</location>
    </subcellularLocation>
</comment>
<feature type="coiled-coil region" evidence="8">
    <location>
        <begin position="897"/>
        <end position="968"/>
    </location>
</feature>
<reference evidence="11 12" key="1">
    <citation type="journal article" date="2015" name="Genome Biol. Evol.">
        <title>Comparative Genomics of a Bacterivorous Green Alga Reveals Evolutionary Causalities and Consequences of Phago-Mixotrophic Mode of Nutrition.</title>
        <authorList>
            <person name="Burns J.A."/>
            <person name="Paasch A."/>
            <person name="Narechania A."/>
            <person name="Kim E."/>
        </authorList>
    </citation>
    <scope>NUCLEOTIDE SEQUENCE [LARGE SCALE GENOMIC DNA]</scope>
    <source>
        <strain evidence="11 12">PLY_AMNH</strain>
    </source>
</reference>
<evidence type="ECO:0000256" key="9">
    <source>
        <dbReference type="SAM" id="MobiDB-lite"/>
    </source>
</evidence>
<dbReference type="Pfam" id="PF00225">
    <property type="entry name" value="Kinesin"/>
    <property type="match status" value="1"/>
</dbReference>
<accession>A0AAE0FY44</accession>
<dbReference type="InterPro" id="IPR001752">
    <property type="entry name" value="Kinesin_motor_dom"/>
</dbReference>
<dbReference type="GO" id="GO:0007052">
    <property type="term" value="P:mitotic spindle organization"/>
    <property type="evidence" value="ECO:0007669"/>
    <property type="project" value="TreeGrafter"/>
</dbReference>
<keyword evidence="3 7" id="KW-0547">Nucleotide-binding</keyword>
<keyword evidence="2" id="KW-0963">Cytoplasm</keyword>
<dbReference type="InterPro" id="IPR027417">
    <property type="entry name" value="P-loop_NTPase"/>
</dbReference>
<evidence type="ECO:0000256" key="1">
    <source>
        <dbReference type="ARBA" id="ARBA00004496"/>
    </source>
</evidence>
<dbReference type="PANTHER" id="PTHR47969:SF15">
    <property type="entry name" value="CHROMOSOME-ASSOCIATED KINESIN KIF4A-RELATED"/>
    <property type="match status" value="1"/>
</dbReference>
<dbReference type="Proteomes" id="UP001190700">
    <property type="component" value="Unassembled WGS sequence"/>
</dbReference>
<evidence type="ECO:0000313" key="11">
    <source>
        <dbReference type="EMBL" id="KAK3268124.1"/>
    </source>
</evidence>
<feature type="coiled-coil region" evidence="8">
    <location>
        <begin position="495"/>
        <end position="558"/>
    </location>
</feature>
<feature type="compositionally biased region" description="Low complexity" evidence="9">
    <location>
        <begin position="634"/>
        <end position="643"/>
    </location>
</feature>
<name>A0AAE0FY44_9CHLO</name>
<dbReference type="PANTHER" id="PTHR47969">
    <property type="entry name" value="CHROMOSOME-ASSOCIATED KINESIN KIF4A-RELATED"/>
    <property type="match status" value="1"/>
</dbReference>
<organism evidence="11 12">
    <name type="scientific">Cymbomonas tetramitiformis</name>
    <dbReference type="NCBI Taxonomy" id="36881"/>
    <lineage>
        <taxon>Eukaryota</taxon>
        <taxon>Viridiplantae</taxon>
        <taxon>Chlorophyta</taxon>
        <taxon>Pyramimonadophyceae</taxon>
        <taxon>Pyramimonadales</taxon>
        <taxon>Pyramimonadaceae</taxon>
        <taxon>Cymbomonas</taxon>
    </lineage>
</organism>
<feature type="binding site" evidence="7">
    <location>
        <begin position="139"/>
        <end position="146"/>
    </location>
    <ligand>
        <name>ATP</name>
        <dbReference type="ChEBI" id="CHEBI:30616"/>
    </ligand>
</feature>
<evidence type="ECO:0000256" key="8">
    <source>
        <dbReference type="SAM" id="Coils"/>
    </source>
</evidence>
<feature type="compositionally biased region" description="Low complexity" evidence="9">
    <location>
        <begin position="656"/>
        <end position="665"/>
    </location>
</feature>
<keyword evidence="6 7" id="KW-0505">Motor protein</keyword>
<dbReference type="CDD" id="cd00106">
    <property type="entry name" value="KISc"/>
    <property type="match status" value="1"/>
</dbReference>
<dbReference type="InterPro" id="IPR019821">
    <property type="entry name" value="Kinesin_motor_CS"/>
</dbReference>
<dbReference type="GO" id="GO:0005524">
    <property type="term" value="F:ATP binding"/>
    <property type="evidence" value="ECO:0007669"/>
    <property type="project" value="UniProtKB-UniRule"/>
</dbReference>
<protein>
    <recommendedName>
        <fullName evidence="10">Kinesin motor domain-containing protein</fullName>
    </recommendedName>
</protein>
<dbReference type="GO" id="GO:0008017">
    <property type="term" value="F:microtubule binding"/>
    <property type="evidence" value="ECO:0007669"/>
    <property type="project" value="InterPro"/>
</dbReference>
<keyword evidence="12" id="KW-1185">Reference proteome</keyword>
<evidence type="ECO:0000256" key="2">
    <source>
        <dbReference type="ARBA" id="ARBA00022490"/>
    </source>
</evidence>
<dbReference type="PRINTS" id="PR00380">
    <property type="entry name" value="KINESINHEAVY"/>
</dbReference>
<comment type="similarity">
    <text evidence="7">Belongs to the TRAFAC class myosin-kinesin ATPase superfamily. Kinesin family.</text>
</comment>
<dbReference type="EMBL" id="LGRX02012010">
    <property type="protein sequence ID" value="KAK3268124.1"/>
    <property type="molecule type" value="Genomic_DNA"/>
</dbReference>
<dbReference type="GO" id="GO:0003777">
    <property type="term" value="F:microtubule motor activity"/>
    <property type="evidence" value="ECO:0007669"/>
    <property type="project" value="InterPro"/>
</dbReference>
<dbReference type="SMART" id="SM00129">
    <property type="entry name" value="KISc"/>
    <property type="match status" value="1"/>
</dbReference>
<dbReference type="GO" id="GO:0007018">
    <property type="term" value="P:microtubule-based movement"/>
    <property type="evidence" value="ECO:0007669"/>
    <property type="project" value="InterPro"/>
</dbReference>
<feature type="region of interest" description="Disordered" evidence="9">
    <location>
        <begin position="625"/>
        <end position="674"/>
    </location>
</feature>
<comment type="caution">
    <text evidence="11">The sequence shown here is derived from an EMBL/GenBank/DDBJ whole genome shotgun (WGS) entry which is preliminary data.</text>
</comment>